<name>A0AAW0YLG4_9TREE</name>
<evidence type="ECO:0000313" key="6">
    <source>
        <dbReference type="EMBL" id="KAK8850763.1"/>
    </source>
</evidence>
<dbReference type="Pfam" id="PF00172">
    <property type="entry name" value="Zn_clus"/>
    <property type="match status" value="1"/>
</dbReference>
<dbReference type="GO" id="GO:0000981">
    <property type="term" value="F:DNA-binding transcription factor activity, RNA polymerase II-specific"/>
    <property type="evidence" value="ECO:0007669"/>
    <property type="project" value="InterPro"/>
</dbReference>
<evidence type="ECO:0000259" key="5">
    <source>
        <dbReference type="PROSITE" id="PS50048"/>
    </source>
</evidence>
<dbReference type="GO" id="GO:0008270">
    <property type="term" value="F:zinc ion binding"/>
    <property type="evidence" value="ECO:0007669"/>
    <property type="project" value="InterPro"/>
</dbReference>
<dbReference type="CDD" id="cd00067">
    <property type="entry name" value="GAL4"/>
    <property type="match status" value="1"/>
</dbReference>
<evidence type="ECO:0000256" key="1">
    <source>
        <dbReference type="ARBA" id="ARBA00004123"/>
    </source>
</evidence>
<comment type="caution">
    <text evidence="6">The sequence shown here is derived from an EMBL/GenBank/DDBJ whole genome shotgun (WGS) entry which is preliminary data.</text>
</comment>
<dbReference type="InterPro" id="IPR050613">
    <property type="entry name" value="Sec_Metabolite_Reg"/>
</dbReference>
<dbReference type="GeneID" id="92181941"/>
<dbReference type="AlphaFoldDB" id="A0AAW0YLG4"/>
<protein>
    <recommendedName>
        <fullName evidence="5">Zn(2)-C6 fungal-type domain-containing protein</fullName>
    </recommendedName>
</protein>
<accession>A0AAW0YLG4</accession>
<feature type="domain" description="Zn(2)-C6 fungal-type" evidence="5">
    <location>
        <begin position="20"/>
        <end position="51"/>
    </location>
</feature>
<evidence type="ECO:0000256" key="4">
    <source>
        <dbReference type="SAM" id="Phobius"/>
    </source>
</evidence>
<keyword evidence="4" id="KW-0812">Transmembrane</keyword>
<dbReference type="KEGG" id="kne:92181941"/>
<reference evidence="6 7" key="1">
    <citation type="journal article" date="2024" name="bioRxiv">
        <title>Comparative genomics of Cryptococcus and Kwoniella reveals pathogenesis evolution and contrasting karyotype dynamics via intercentromeric recombination or chromosome fusion.</title>
        <authorList>
            <person name="Coelho M.A."/>
            <person name="David-Palma M."/>
            <person name="Shea T."/>
            <person name="Bowers K."/>
            <person name="McGinley-Smith S."/>
            <person name="Mohammad A.W."/>
            <person name="Gnirke A."/>
            <person name="Yurkov A.M."/>
            <person name="Nowrousian M."/>
            <person name="Sun S."/>
            <person name="Cuomo C.A."/>
            <person name="Heitman J."/>
        </authorList>
    </citation>
    <scope>NUCLEOTIDE SEQUENCE [LARGE SCALE GENOMIC DNA]</scope>
    <source>
        <strain evidence="6 7">CBS 13917</strain>
    </source>
</reference>
<keyword evidence="7" id="KW-1185">Reference proteome</keyword>
<dbReference type="PANTHER" id="PTHR31001">
    <property type="entry name" value="UNCHARACTERIZED TRANSCRIPTIONAL REGULATORY PROTEIN"/>
    <property type="match status" value="1"/>
</dbReference>
<dbReference type="SMART" id="SM00066">
    <property type="entry name" value="GAL4"/>
    <property type="match status" value="1"/>
</dbReference>
<gene>
    <name evidence="6" type="ORF">IAR55_004683</name>
</gene>
<dbReference type="Proteomes" id="UP001388673">
    <property type="component" value="Unassembled WGS sequence"/>
</dbReference>
<dbReference type="SUPFAM" id="SSF57701">
    <property type="entry name" value="Zn2/Cys6 DNA-binding domain"/>
    <property type="match status" value="1"/>
</dbReference>
<dbReference type="InterPro" id="IPR001138">
    <property type="entry name" value="Zn2Cys6_DnaBD"/>
</dbReference>
<organism evidence="6 7">
    <name type="scientific">Kwoniella newhampshirensis</name>
    <dbReference type="NCBI Taxonomy" id="1651941"/>
    <lineage>
        <taxon>Eukaryota</taxon>
        <taxon>Fungi</taxon>
        <taxon>Dikarya</taxon>
        <taxon>Basidiomycota</taxon>
        <taxon>Agaricomycotina</taxon>
        <taxon>Tremellomycetes</taxon>
        <taxon>Tremellales</taxon>
        <taxon>Cryptococcaceae</taxon>
        <taxon>Kwoniella</taxon>
    </lineage>
</organism>
<feature type="compositionally biased region" description="Pro residues" evidence="3">
    <location>
        <begin position="99"/>
        <end position="109"/>
    </location>
</feature>
<keyword evidence="4" id="KW-1133">Transmembrane helix</keyword>
<evidence type="ECO:0000256" key="3">
    <source>
        <dbReference type="SAM" id="MobiDB-lite"/>
    </source>
</evidence>
<sequence length="731" mass="82690">MSSGESPSPRAPKRRRVTVSCLACNKRKVRCDRTLPCYNCRTRNESDKCEYIDGNPHNRAPPAWIDIPPSVEVESLKDRMKELEGHIGELVNLVKTNPPTAPSVFPNPPTLSYTNLSGPSRPADSTPSSGTPRSTTLDKTFLALDDLSRGSTSSRPNGPSFNPTTDAPFHNNLWPNIFVGVDGAVRPPHSEQMIYDIVSSIPKDDMLSVLIDHHHDHDGAYWHFVQRDVLEMEIQQFTSVRSSADILLIDPAWLALLIAISRASLHSLLSDDQLDANILASDDVLLRPMEGHLETAFDLALHCARALHEPQFRILQALLVFVSQQQFGWMIGSQKRTGLLWRELAISICKQLRLHLITDETPDQELPSDLAFPPNSPLFVREWSSRLTHNLVFVDQVMEAIETDRRGGDTVRPMYTFGDLVTTPRPRNFRDQDLWNPRSKYTHQEPHPSFVLTETIWQIHGFRVAHFWTAISQSVRDPATLTPEVVQAIDSEVRQGDFELLSLRSGHQLKEVEDVLLESFHGSYQQRIIRLHRHFFLRSYSDQTYAFSQAAALAAARTIIKGHKEVQEKHRTYKIGYLALVFFSHHVSAAILLFIHGCFMADERVRIRAELESSLDLFAKAKPPGPSDTQHFWLLSVARGRLFIRAMSEALFHDPPGDLPAIEKFMIDLNDRGVEANDLEFASDDPNNVIQFTLPSFFGVLDDPNLVYPSLPNAAMQNPAQLDWDNMFKGF</sequence>
<dbReference type="GO" id="GO:0005634">
    <property type="term" value="C:nucleus"/>
    <property type="evidence" value="ECO:0007669"/>
    <property type="project" value="UniProtKB-SubCell"/>
</dbReference>
<feature type="compositionally biased region" description="Low complexity" evidence="3">
    <location>
        <begin position="125"/>
        <end position="135"/>
    </location>
</feature>
<keyword evidence="4" id="KW-0472">Membrane</keyword>
<keyword evidence="2" id="KW-0539">Nucleus</keyword>
<dbReference type="CDD" id="cd12148">
    <property type="entry name" value="fungal_TF_MHR"/>
    <property type="match status" value="1"/>
</dbReference>
<evidence type="ECO:0000256" key="2">
    <source>
        <dbReference type="ARBA" id="ARBA00023242"/>
    </source>
</evidence>
<feature type="region of interest" description="Disordered" evidence="3">
    <location>
        <begin position="99"/>
        <end position="167"/>
    </location>
</feature>
<comment type="subcellular location">
    <subcellularLocation>
        <location evidence="1">Nucleus</location>
    </subcellularLocation>
</comment>
<dbReference type="InterPro" id="IPR036864">
    <property type="entry name" value="Zn2-C6_fun-type_DNA-bd_sf"/>
</dbReference>
<evidence type="ECO:0000313" key="7">
    <source>
        <dbReference type="Proteomes" id="UP001388673"/>
    </source>
</evidence>
<feature type="compositionally biased region" description="Polar residues" evidence="3">
    <location>
        <begin position="149"/>
        <end position="165"/>
    </location>
</feature>
<feature type="transmembrane region" description="Helical" evidence="4">
    <location>
        <begin position="575"/>
        <end position="599"/>
    </location>
</feature>
<dbReference type="Gene3D" id="4.10.240.10">
    <property type="entry name" value="Zn(2)-C6 fungal-type DNA-binding domain"/>
    <property type="match status" value="1"/>
</dbReference>
<proteinExistence type="predicted"/>
<dbReference type="EMBL" id="JBCAWK010000008">
    <property type="protein sequence ID" value="KAK8850763.1"/>
    <property type="molecule type" value="Genomic_DNA"/>
</dbReference>
<dbReference type="RefSeq" id="XP_066802194.1">
    <property type="nucleotide sequence ID" value="XM_066947780.1"/>
</dbReference>
<dbReference type="PROSITE" id="PS50048">
    <property type="entry name" value="ZN2_CY6_FUNGAL_2"/>
    <property type="match status" value="1"/>
</dbReference>